<dbReference type="AlphaFoldDB" id="A0AAU8CVY8"/>
<feature type="transmembrane region" description="Helical" evidence="1">
    <location>
        <begin position="97"/>
        <end position="115"/>
    </location>
</feature>
<protein>
    <submittedName>
        <fullName evidence="2">AzlD domain-containing protein</fullName>
    </submittedName>
</protein>
<evidence type="ECO:0000256" key="1">
    <source>
        <dbReference type="SAM" id="Phobius"/>
    </source>
</evidence>
<feature type="transmembrane region" description="Helical" evidence="1">
    <location>
        <begin position="46"/>
        <end position="66"/>
    </location>
</feature>
<feature type="transmembrane region" description="Helical" evidence="1">
    <location>
        <begin position="12"/>
        <end position="34"/>
    </location>
</feature>
<name>A0AAU8CVY8_9HYPH</name>
<dbReference type="EMBL" id="CP159253">
    <property type="protein sequence ID" value="XCG50955.1"/>
    <property type="molecule type" value="Genomic_DNA"/>
</dbReference>
<gene>
    <name evidence="2" type="ORF">ABVK50_10945</name>
</gene>
<keyword evidence="1" id="KW-0812">Transmembrane</keyword>
<dbReference type="Pfam" id="PF05437">
    <property type="entry name" value="AzlD"/>
    <property type="match status" value="1"/>
</dbReference>
<keyword evidence="1" id="KW-1133">Transmembrane helix</keyword>
<sequence length="116" mass="12351">MTFTSLDAWWWPFLFILVAGWLATDSWRFLGVYFGGRIAEDSDLLVLVRAVATALVAAVIGNLIIFPSGALAATPLGLRMGAAALGFAAYFFLGKRVLVGIIVAEAVLAAGLFYHG</sequence>
<dbReference type="RefSeq" id="WP_353641534.1">
    <property type="nucleotide sequence ID" value="NZ_CP159253.1"/>
</dbReference>
<feature type="transmembrane region" description="Helical" evidence="1">
    <location>
        <begin position="72"/>
        <end position="92"/>
    </location>
</feature>
<proteinExistence type="predicted"/>
<reference evidence="2" key="1">
    <citation type="submission" date="2024-06" db="EMBL/GenBank/DDBJ databases">
        <title>Mesorhizobium karijinii sp. nov., a symbiont of the iconic Swainsona formosa from arid Australia.</title>
        <authorList>
            <person name="Hill Y.J."/>
            <person name="Watkin E.L.J."/>
            <person name="O'Hara G.W."/>
            <person name="Terpolilli J."/>
            <person name="Tye M.L."/>
            <person name="Kohlmeier M.G."/>
        </authorList>
    </citation>
    <scope>NUCLEOTIDE SEQUENCE</scope>
    <source>
        <strain evidence="2">WSM2240</strain>
    </source>
</reference>
<dbReference type="InterPro" id="IPR008407">
    <property type="entry name" value="Brnchd-chn_aa_trnsp_AzlD"/>
</dbReference>
<evidence type="ECO:0000313" key="2">
    <source>
        <dbReference type="EMBL" id="XCG50955.1"/>
    </source>
</evidence>
<accession>A0AAU8CVY8</accession>
<keyword evidence="1" id="KW-0472">Membrane</keyword>
<organism evidence="2">
    <name type="scientific">Mesorhizobium sp. WSM2240</name>
    <dbReference type="NCBI Taxonomy" id="3228851"/>
    <lineage>
        <taxon>Bacteria</taxon>
        <taxon>Pseudomonadati</taxon>
        <taxon>Pseudomonadota</taxon>
        <taxon>Alphaproteobacteria</taxon>
        <taxon>Hyphomicrobiales</taxon>
        <taxon>Phyllobacteriaceae</taxon>
        <taxon>Mesorhizobium</taxon>
    </lineage>
</organism>